<dbReference type="InterPro" id="IPR036397">
    <property type="entry name" value="RNaseH_sf"/>
</dbReference>
<dbReference type="AlphaFoldDB" id="A0A438HT44"/>
<reference evidence="2 3" key="1">
    <citation type="journal article" date="2018" name="PLoS Genet.">
        <title>Population sequencing reveals clonal diversity and ancestral inbreeding in the grapevine cultivar Chardonnay.</title>
        <authorList>
            <person name="Roach M.J."/>
            <person name="Johnson D.L."/>
            <person name="Bohlmann J."/>
            <person name="van Vuuren H.J."/>
            <person name="Jones S.J."/>
            <person name="Pretorius I.S."/>
            <person name="Schmidt S.A."/>
            <person name="Borneman A.R."/>
        </authorList>
    </citation>
    <scope>NUCLEOTIDE SEQUENCE [LARGE SCALE GENOMIC DNA]</scope>
    <source>
        <strain evidence="3">cv. Chardonnay</strain>
        <tissue evidence="2">Leaf</tissue>
    </source>
</reference>
<dbReference type="InterPro" id="IPR041588">
    <property type="entry name" value="Integrase_H2C2"/>
</dbReference>
<dbReference type="InterPro" id="IPR002156">
    <property type="entry name" value="RNaseH_domain"/>
</dbReference>
<dbReference type="Gene3D" id="3.30.420.10">
    <property type="entry name" value="Ribonuclease H-like superfamily/Ribonuclease H"/>
    <property type="match status" value="2"/>
</dbReference>
<dbReference type="CDD" id="cd01647">
    <property type="entry name" value="RT_LTR"/>
    <property type="match status" value="1"/>
</dbReference>
<dbReference type="InterPro" id="IPR000477">
    <property type="entry name" value="RT_dom"/>
</dbReference>
<protein>
    <submittedName>
        <fullName evidence="2">Retrovirus-related Pol polyprotein from transposon 17.6</fullName>
    </submittedName>
</protein>
<dbReference type="PANTHER" id="PTHR37984">
    <property type="entry name" value="PROTEIN CBG26694"/>
    <property type="match status" value="1"/>
</dbReference>
<organism evidence="2 3">
    <name type="scientific">Vitis vinifera</name>
    <name type="common">Grape</name>
    <dbReference type="NCBI Taxonomy" id="29760"/>
    <lineage>
        <taxon>Eukaryota</taxon>
        <taxon>Viridiplantae</taxon>
        <taxon>Streptophyta</taxon>
        <taxon>Embryophyta</taxon>
        <taxon>Tracheophyta</taxon>
        <taxon>Spermatophyta</taxon>
        <taxon>Magnoliopsida</taxon>
        <taxon>eudicotyledons</taxon>
        <taxon>Gunneridae</taxon>
        <taxon>Pentapetalae</taxon>
        <taxon>rosids</taxon>
        <taxon>Vitales</taxon>
        <taxon>Vitaceae</taxon>
        <taxon>Viteae</taxon>
        <taxon>Vitis</taxon>
    </lineage>
</organism>
<dbReference type="SUPFAM" id="SSF56672">
    <property type="entry name" value="DNA/RNA polymerases"/>
    <property type="match status" value="1"/>
</dbReference>
<dbReference type="SUPFAM" id="SSF53098">
    <property type="entry name" value="Ribonuclease H-like"/>
    <property type="match status" value="1"/>
</dbReference>
<dbReference type="Pfam" id="PF13456">
    <property type="entry name" value="RVT_3"/>
    <property type="match status" value="1"/>
</dbReference>
<dbReference type="GO" id="GO:0004523">
    <property type="term" value="F:RNA-DNA hybrid ribonuclease activity"/>
    <property type="evidence" value="ECO:0007669"/>
    <property type="project" value="InterPro"/>
</dbReference>
<dbReference type="InterPro" id="IPR012337">
    <property type="entry name" value="RNaseH-like_sf"/>
</dbReference>
<dbReference type="InterPro" id="IPR050951">
    <property type="entry name" value="Retrovirus_Pol_polyprotein"/>
</dbReference>
<dbReference type="GO" id="GO:0015074">
    <property type="term" value="P:DNA integration"/>
    <property type="evidence" value="ECO:0007669"/>
    <property type="project" value="InterPro"/>
</dbReference>
<name>A0A438HT44_VITVI</name>
<evidence type="ECO:0000259" key="1">
    <source>
        <dbReference type="PROSITE" id="PS50994"/>
    </source>
</evidence>
<dbReference type="GO" id="GO:0003676">
    <property type="term" value="F:nucleic acid binding"/>
    <property type="evidence" value="ECO:0007669"/>
    <property type="project" value="InterPro"/>
</dbReference>
<dbReference type="Pfam" id="PF00078">
    <property type="entry name" value="RVT_1"/>
    <property type="match status" value="1"/>
</dbReference>
<dbReference type="InterPro" id="IPR001584">
    <property type="entry name" value="Integrase_cat-core"/>
</dbReference>
<gene>
    <name evidence="2" type="primary">pol_1332</name>
    <name evidence="2" type="ORF">CK203_041140</name>
</gene>
<dbReference type="Pfam" id="PF17921">
    <property type="entry name" value="Integrase_H2C2"/>
    <property type="match status" value="1"/>
</dbReference>
<dbReference type="Gene3D" id="1.10.340.70">
    <property type="match status" value="1"/>
</dbReference>
<dbReference type="PANTHER" id="PTHR37984:SF5">
    <property type="entry name" value="PROTEIN NYNRIN-LIKE"/>
    <property type="match status" value="1"/>
</dbReference>
<feature type="domain" description="Integrase catalytic" evidence="1">
    <location>
        <begin position="359"/>
        <end position="435"/>
    </location>
</feature>
<dbReference type="CDD" id="cd09279">
    <property type="entry name" value="RNase_HI_like"/>
    <property type="match status" value="1"/>
</dbReference>
<dbReference type="InterPro" id="IPR043128">
    <property type="entry name" value="Rev_trsase/Diguanyl_cyclase"/>
</dbReference>
<comment type="caution">
    <text evidence="2">The sequence shown here is derived from an EMBL/GenBank/DDBJ whole genome shotgun (WGS) entry which is preliminary data.</text>
</comment>
<dbReference type="Proteomes" id="UP000288805">
    <property type="component" value="Unassembled WGS sequence"/>
</dbReference>
<dbReference type="Gene3D" id="3.30.70.270">
    <property type="match status" value="1"/>
</dbReference>
<sequence>MFQSNKEKTAFVTPHRLYYYKFMSFELKNACATYQKLMTKIFKPLIDQTMEVYIDEIVVKSGTRDEHAQYLEETFHLMRAYNMMLNPAKCVFGVNAGKFLGFMVTQRGIKVNSVQMRVILETPTSDKEQRLNYYVSKAMVDVETRYSRMEQAIIALKNAAQKLLESPGEKWWTLYVDKASKAFGSRVEYEAILAGLNLALTLATTKLEIRSDSHLIVRQIQKDYEANDERMARYLTMVEDHLKMLNKWTVKRIPRMENLKADALVEIIVTLPIREAVIWSFGGSYLICLSNPEAKYVLVELHEGESDNHLGERTLAHRAHTQGYYWLTMKQDAKNYVKRCDRCQRYALIPRVPFEALNPVTSPWSFAQWEMDIVSPLPIVVVQKKFLFVATNYFRKWVEAEAHVSIKDKDVSKFVWKNIMCRFEVPQAIVANNGP</sequence>
<dbReference type="InterPro" id="IPR043502">
    <property type="entry name" value="DNA/RNA_pol_sf"/>
</dbReference>
<dbReference type="PROSITE" id="PS50994">
    <property type="entry name" value="INTEGRASE"/>
    <property type="match status" value="1"/>
</dbReference>
<proteinExistence type="predicted"/>
<evidence type="ECO:0000313" key="2">
    <source>
        <dbReference type="EMBL" id="RVW87609.1"/>
    </source>
</evidence>
<dbReference type="EMBL" id="QGNW01000182">
    <property type="protein sequence ID" value="RVW87609.1"/>
    <property type="molecule type" value="Genomic_DNA"/>
</dbReference>
<evidence type="ECO:0000313" key="3">
    <source>
        <dbReference type="Proteomes" id="UP000288805"/>
    </source>
</evidence>
<accession>A0A438HT44</accession>